<evidence type="ECO:0000259" key="2">
    <source>
        <dbReference type="Pfam" id="PF00144"/>
    </source>
</evidence>
<dbReference type="AlphaFoldDB" id="A0A504JR48"/>
<feature type="signal peptide" evidence="1">
    <location>
        <begin position="1"/>
        <end position="23"/>
    </location>
</feature>
<dbReference type="GO" id="GO:0016787">
    <property type="term" value="F:hydrolase activity"/>
    <property type="evidence" value="ECO:0007669"/>
    <property type="project" value="UniProtKB-KW"/>
</dbReference>
<dbReference type="Pfam" id="PF00144">
    <property type="entry name" value="Beta-lactamase"/>
    <property type="match status" value="1"/>
</dbReference>
<dbReference type="InterPro" id="IPR012338">
    <property type="entry name" value="Beta-lactam/transpept-like"/>
</dbReference>
<keyword evidence="3" id="KW-0378">Hydrolase</keyword>
<proteinExistence type="predicted"/>
<keyword evidence="4" id="KW-1185">Reference proteome</keyword>
<evidence type="ECO:0000313" key="3">
    <source>
        <dbReference type="EMBL" id="TPN88820.1"/>
    </source>
</evidence>
<evidence type="ECO:0000313" key="4">
    <source>
        <dbReference type="Proteomes" id="UP000315540"/>
    </source>
</evidence>
<comment type="caution">
    <text evidence="3">The sequence shown here is derived from an EMBL/GenBank/DDBJ whole genome shotgun (WGS) entry which is preliminary data.</text>
</comment>
<name>A0A504JR48_9FLAO</name>
<feature type="domain" description="Beta-lactamase-related" evidence="2">
    <location>
        <begin position="95"/>
        <end position="377"/>
    </location>
</feature>
<dbReference type="EMBL" id="VFWZ01000001">
    <property type="protein sequence ID" value="TPN88820.1"/>
    <property type="molecule type" value="Genomic_DNA"/>
</dbReference>
<dbReference type="PANTHER" id="PTHR43283">
    <property type="entry name" value="BETA-LACTAMASE-RELATED"/>
    <property type="match status" value="1"/>
</dbReference>
<evidence type="ECO:0000256" key="1">
    <source>
        <dbReference type="SAM" id="SignalP"/>
    </source>
</evidence>
<dbReference type="InterPro" id="IPR001466">
    <property type="entry name" value="Beta-lactam-related"/>
</dbReference>
<dbReference type="PANTHER" id="PTHR43283:SF7">
    <property type="entry name" value="BETA-LACTAMASE-RELATED DOMAIN-CONTAINING PROTEIN"/>
    <property type="match status" value="1"/>
</dbReference>
<feature type="chain" id="PRO_5021308754" evidence="1">
    <location>
        <begin position="24"/>
        <end position="401"/>
    </location>
</feature>
<organism evidence="3 4">
    <name type="scientific">Aquimarina algicola</name>
    <dbReference type="NCBI Taxonomy" id="2589995"/>
    <lineage>
        <taxon>Bacteria</taxon>
        <taxon>Pseudomonadati</taxon>
        <taxon>Bacteroidota</taxon>
        <taxon>Flavobacteriia</taxon>
        <taxon>Flavobacteriales</taxon>
        <taxon>Flavobacteriaceae</taxon>
        <taxon>Aquimarina</taxon>
    </lineage>
</organism>
<reference evidence="3 4" key="1">
    <citation type="submission" date="2019-06" db="EMBL/GenBank/DDBJ databases">
        <authorList>
            <person name="Meng X."/>
        </authorList>
    </citation>
    <scope>NUCLEOTIDE SEQUENCE [LARGE SCALE GENOMIC DNA]</scope>
    <source>
        <strain evidence="3 4">M625</strain>
    </source>
</reference>
<dbReference type="SUPFAM" id="SSF56601">
    <property type="entry name" value="beta-lactamase/transpeptidase-like"/>
    <property type="match status" value="1"/>
</dbReference>
<dbReference type="OrthoDB" id="1185352at2"/>
<accession>A0A504JR48</accession>
<dbReference type="RefSeq" id="WP_140588723.1">
    <property type="nucleotide sequence ID" value="NZ_VFWZ01000001.1"/>
</dbReference>
<sequence length="401" mass="44926">MTNKTSILFLLFFIVIHSGFSQENPTKVPEATTQEKQASFWDIPTLKEAYINATPMDRKDGILVGELGVDGGNKEMILKLARHISLNAYGIFDSFLIAHKDKLLFESYFTKGRIDLPHGQASATKTYTSLALGRAIQLGYLTMNDLEKPVASFLKDLDPSTFAEGVGETTLHQALTMTTGIQISDENKEKMRKNPERLKGQGEVQAIFEYTQPITPNAKVFRYGTGPRLVMQIINAVVPGTAEDFIKNELLDKLEITNYNWHKNEETGLPEAGWRTEMTSRAMLKFGILALNKGKWNGQQLISEAFITKAMSKVVDTGDNAIYFGGCKGVSNEGYGYFWWNANLEYEDKRYYCPNAQGGGGQFIILIEELDLIVVATGHNNFYPNTLRMTADRILPAFIKK</sequence>
<dbReference type="InterPro" id="IPR050789">
    <property type="entry name" value="Diverse_Enzym_Activities"/>
</dbReference>
<keyword evidence="1" id="KW-0732">Signal</keyword>
<dbReference type="Gene3D" id="3.40.710.10">
    <property type="entry name" value="DD-peptidase/beta-lactamase superfamily"/>
    <property type="match status" value="1"/>
</dbReference>
<protein>
    <submittedName>
        <fullName evidence="3">Serine hydrolase</fullName>
    </submittedName>
</protein>
<gene>
    <name evidence="3" type="ORF">FHK87_00990</name>
</gene>
<dbReference type="Proteomes" id="UP000315540">
    <property type="component" value="Unassembled WGS sequence"/>
</dbReference>